<dbReference type="Proteomes" id="UP000305417">
    <property type="component" value="Unassembled WGS sequence"/>
</dbReference>
<evidence type="ECO:0000313" key="2">
    <source>
        <dbReference type="Proteomes" id="UP000305417"/>
    </source>
</evidence>
<name>A0ABY2V1Q9_9BACT</name>
<evidence type="ECO:0000313" key="1">
    <source>
        <dbReference type="EMBL" id="TLS95875.1"/>
    </source>
</evidence>
<comment type="caution">
    <text evidence="1">The sequence shown here is derived from an EMBL/GenBank/DDBJ whole genome shotgun (WGS) entry which is preliminary data.</text>
</comment>
<gene>
    <name evidence="1" type="ORF">FE247_10515</name>
</gene>
<dbReference type="EMBL" id="VBUC01000038">
    <property type="protein sequence ID" value="TLS95875.1"/>
    <property type="molecule type" value="Genomic_DNA"/>
</dbReference>
<keyword evidence="2" id="KW-1185">Reference proteome</keyword>
<sequence length="62" mass="7314">MGKYLFDKLEEAVKKYKFEFDSIYSTVNDILLQDDNNKANNKEAVIKILIILQLKKRLTFNS</sequence>
<protein>
    <submittedName>
        <fullName evidence="1">Uncharacterized protein</fullName>
    </submittedName>
</protein>
<dbReference type="RefSeq" id="WP_138109153.1">
    <property type="nucleotide sequence ID" value="NZ_VBUC01000038.1"/>
</dbReference>
<accession>A0ABY2V1Q9</accession>
<organism evidence="1 2">
    <name type="scientific">Aliarcobacter cibarius</name>
    <dbReference type="NCBI Taxonomy" id="255507"/>
    <lineage>
        <taxon>Bacteria</taxon>
        <taxon>Pseudomonadati</taxon>
        <taxon>Campylobacterota</taxon>
        <taxon>Epsilonproteobacteria</taxon>
        <taxon>Campylobacterales</taxon>
        <taxon>Arcobacteraceae</taxon>
        <taxon>Aliarcobacter</taxon>
    </lineage>
</organism>
<proteinExistence type="predicted"/>
<reference evidence="1 2" key="1">
    <citation type="submission" date="2019-05" db="EMBL/GenBank/DDBJ databases">
        <title>Arcobacter cibarius and Arcobacter thereius providing challenges in identification an antibiotic susceptibility and Quinolone resistance.</title>
        <authorList>
            <person name="Busch A."/>
            <person name="Hanel I."/>
            <person name="Hotzel H."/>
            <person name="Tomaso H."/>
        </authorList>
    </citation>
    <scope>NUCLEOTIDE SEQUENCE [LARGE SCALE GENOMIC DNA]</scope>
    <source>
        <strain evidence="1 2">16CS0831-2</strain>
    </source>
</reference>